<evidence type="ECO:0000313" key="3">
    <source>
        <dbReference type="Proteomes" id="UP000355283"/>
    </source>
</evidence>
<dbReference type="AlphaFoldDB" id="A0A4D9CM63"/>
<dbReference type="Proteomes" id="UP000355283">
    <property type="component" value="Unassembled WGS sequence"/>
</dbReference>
<gene>
    <name evidence="2" type="ORF">NSK_008466</name>
</gene>
<proteinExistence type="predicted"/>
<keyword evidence="3" id="KW-1185">Reference proteome</keyword>
<evidence type="ECO:0000256" key="1">
    <source>
        <dbReference type="SAM" id="MobiDB-lite"/>
    </source>
</evidence>
<accession>A0A4D9CM63</accession>
<dbReference type="EMBL" id="SDOX01000177">
    <property type="protein sequence ID" value="TFJ80200.1"/>
    <property type="molecule type" value="Genomic_DNA"/>
</dbReference>
<feature type="compositionally biased region" description="Pro residues" evidence="1">
    <location>
        <begin position="30"/>
        <end position="43"/>
    </location>
</feature>
<sequence length="104" mass="10985">MHILTTSEPDAYAGRVSPISTTAPLAHPTPHLPPPFPPFPPPRNDASGAIYGKLTSGSMQKAEDAMISHCGLGKDSVFIDGGADLGKHPGGPVPWHSDLFRHRV</sequence>
<organism evidence="2 3">
    <name type="scientific">Nannochloropsis salina CCMP1776</name>
    <dbReference type="NCBI Taxonomy" id="1027361"/>
    <lineage>
        <taxon>Eukaryota</taxon>
        <taxon>Sar</taxon>
        <taxon>Stramenopiles</taxon>
        <taxon>Ochrophyta</taxon>
        <taxon>Eustigmatophyceae</taxon>
        <taxon>Eustigmatales</taxon>
        <taxon>Monodopsidaceae</taxon>
        <taxon>Microchloropsis</taxon>
        <taxon>Microchloropsis salina</taxon>
    </lineage>
</organism>
<feature type="region of interest" description="Disordered" evidence="1">
    <location>
        <begin position="1"/>
        <end position="51"/>
    </location>
</feature>
<reference evidence="2 3" key="1">
    <citation type="submission" date="2019-01" db="EMBL/GenBank/DDBJ databases">
        <title>Nuclear Genome Assembly of the Microalgal Biofuel strain Nannochloropsis salina CCMP1776.</title>
        <authorList>
            <person name="Hovde B."/>
        </authorList>
    </citation>
    <scope>NUCLEOTIDE SEQUENCE [LARGE SCALE GENOMIC DNA]</scope>
    <source>
        <strain evidence="2 3">CCMP1776</strain>
    </source>
</reference>
<dbReference type="OrthoDB" id="443402at2759"/>
<name>A0A4D9CM63_9STRA</name>
<protein>
    <submittedName>
        <fullName evidence="2">Uncharacterized protein</fullName>
    </submittedName>
</protein>
<comment type="caution">
    <text evidence="2">The sequence shown here is derived from an EMBL/GenBank/DDBJ whole genome shotgun (WGS) entry which is preliminary data.</text>
</comment>
<evidence type="ECO:0000313" key="2">
    <source>
        <dbReference type="EMBL" id="TFJ80200.1"/>
    </source>
</evidence>